<evidence type="ECO:0000313" key="1">
    <source>
        <dbReference type="EMBL" id="MBD3326870.1"/>
    </source>
</evidence>
<evidence type="ECO:0000313" key="2">
    <source>
        <dbReference type="Proteomes" id="UP000649604"/>
    </source>
</evidence>
<accession>A0A9D5JZG2</accession>
<comment type="caution">
    <text evidence="1">The sequence shown here is derived from an EMBL/GenBank/DDBJ whole genome shotgun (WGS) entry which is preliminary data.</text>
</comment>
<dbReference type="Proteomes" id="UP000649604">
    <property type="component" value="Unassembled WGS sequence"/>
</dbReference>
<dbReference type="AlphaFoldDB" id="A0A9D5JZG2"/>
<proteinExistence type="predicted"/>
<reference evidence="1" key="1">
    <citation type="submission" date="2019-11" db="EMBL/GenBank/DDBJ databases">
        <title>Microbial mats filling the niche in hypersaline microbial mats.</title>
        <authorList>
            <person name="Wong H.L."/>
            <person name="Macleod F.I."/>
            <person name="White R.A. III"/>
            <person name="Burns B.P."/>
        </authorList>
    </citation>
    <scope>NUCLEOTIDE SEQUENCE</scope>
    <source>
        <strain evidence="1">Rbin_158</strain>
    </source>
</reference>
<organism evidence="1 2">
    <name type="scientific">candidate division KSB3 bacterium</name>
    <dbReference type="NCBI Taxonomy" id="2044937"/>
    <lineage>
        <taxon>Bacteria</taxon>
        <taxon>candidate division KSB3</taxon>
    </lineage>
</organism>
<sequence length="138" mass="14825">MKILGIIIAVGLCVAMLIGCSDDDNGANPTVTQSIANADPSAGFIANATTYRLVIEIDGDTASTFSLDPGVIVNLSLQEQTTHLLHVTVFDGTGDKLAEYLNSFYIDEIPLDNRLNDFLCSWYVEIISESGFANNFGT</sequence>
<name>A0A9D5JZG2_9BACT</name>
<protein>
    <submittedName>
        <fullName evidence="1">Uncharacterized protein</fullName>
    </submittedName>
</protein>
<dbReference type="EMBL" id="WJJP01000651">
    <property type="protein sequence ID" value="MBD3326870.1"/>
    <property type="molecule type" value="Genomic_DNA"/>
</dbReference>
<gene>
    <name evidence="1" type="ORF">GF339_19960</name>
</gene>
<dbReference type="PROSITE" id="PS51257">
    <property type="entry name" value="PROKAR_LIPOPROTEIN"/>
    <property type="match status" value="1"/>
</dbReference>